<protein>
    <recommendedName>
        <fullName evidence="7">TLC domain-containing protein</fullName>
    </recommendedName>
</protein>
<dbReference type="GO" id="GO:0005783">
    <property type="term" value="C:endoplasmic reticulum"/>
    <property type="evidence" value="ECO:0007669"/>
    <property type="project" value="TreeGrafter"/>
</dbReference>
<evidence type="ECO:0000256" key="6">
    <source>
        <dbReference type="SAM" id="Phobius"/>
    </source>
</evidence>
<feature type="transmembrane region" description="Helical" evidence="6">
    <location>
        <begin position="116"/>
        <end position="140"/>
    </location>
</feature>
<comment type="subcellular location">
    <subcellularLocation>
        <location evidence="1">Membrane</location>
        <topology evidence="1">Multi-pass membrane protein</topology>
    </subcellularLocation>
</comment>
<feature type="transmembrane region" description="Helical" evidence="6">
    <location>
        <begin position="77"/>
        <end position="96"/>
    </location>
</feature>
<keyword evidence="2 5" id="KW-0812">Transmembrane</keyword>
<evidence type="ECO:0000256" key="1">
    <source>
        <dbReference type="ARBA" id="ARBA00004141"/>
    </source>
</evidence>
<proteinExistence type="predicted"/>
<feature type="transmembrane region" description="Helical" evidence="6">
    <location>
        <begin position="227"/>
        <end position="245"/>
    </location>
</feature>
<dbReference type="PANTHER" id="PTHR13439">
    <property type="entry name" value="CT120 PROTEIN"/>
    <property type="match status" value="1"/>
</dbReference>
<organism evidence="8 9">
    <name type="scientific">Populus tomentosa</name>
    <name type="common">Chinese white poplar</name>
    <dbReference type="NCBI Taxonomy" id="118781"/>
    <lineage>
        <taxon>Eukaryota</taxon>
        <taxon>Viridiplantae</taxon>
        <taxon>Streptophyta</taxon>
        <taxon>Embryophyta</taxon>
        <taxon>Tracheophyta</taxon>
        <taxon>Spermatophyta</taxon>
        <taxon>Magnoliopsida</taxon>
        <taxon>eudicotyledons</taxon>
        <taxon>Gunneridae</taxon>
        <taxon>Pentapetalae</taxon>
        <taxon>rosids</taxon>
        <taxon>fabids</taxon>
        <taxon>Malpighiales</taxon>
        <taxon>Salicaceae</taxon>
        <taxon>Saliceae</taxon>
        <taxon>Populus</taxon>
    </lineage>
</organism>
<evidence type="ECO:0000313" key="9">
    <source>
        <dbReference type="Proteomes" id="UP000886885"/>
    </source>
</evidence>
<keyword evidence="4 5" id="KW-0472">Membrane</keyword>
<dbReference type="PROSITE" id="PS50922">
    <property type="entry name" value="TLC"/>
    <property type="match status" value="1"/>
</dbReference>
<sequence>MAVSTETVMAIKTYQNQAEALVKNYLLADPFIPYTSVLGGIFACKVAYDLTQLISTFYIKAYNGLTKIQRIEWNNRGMSTIHAIFITAMSLYFVFWSDLFSDQRHTGLVTLRSSQLSIVGLGVSIGYFFVDFGMIFLYYPTLGGKEYVIHHSLSTIAVAYSMLSGELQLYTYMCLISEVTTPEINMRWYLDTAGLKRSAAYLINGLAIFLAWLVRSSRSFSDYTGMQMARILLFLYLFYHIYLHYDQSFDSLAGYPDEPLWLSSDLFGSGSAIYHELDVVWEDHKGIEESLGKKTLTDVAMYRICSSHGRSDVPPPAFFIVHDRGKNKKR</sequence>
<dbReference type="OrthoDB" id="10266980at2759"/>
<dbReference type="GO" id="GO:0016020">
    <property type="term" value="C:membrane"/>
    <property type="evidence" value="ECO:0007669"/>
    <property type="project" value="UniProtKB-SubCell"/>
</dbReference>
<feature type="domain" description="TLC" evidence="7">
    <location>
        <begin position="68"/>
        <end position="250"/>
    </location>
</feature>
<comment type="caution">
    <text evidence="8">The sequence shown here is derived from an EMBL/GenBank/DDBJ whole genome shotgun (WGS) entry which is preliminary data.</text>
</comment>
<evidence type="ECO:0000313" key="8">
    <source>
        <dbReference type="EMBL" id="KAG6753359.1"/>
    </source>
</evidence>
<evidence type="ECO:0000256" key="3">
    <source>
        <dbReference type="ARBA" id="ARBA00022989"/>
    </source>
</evidence>
<accession>A0A8X7YLQ0</accession>
<evidence type="ECO:0000256" key="2">
    <source>
        <dbReference type="ARBA" id="ARBA00022692"/>
    </source>
</evidence>
<gene>
    <name evidence="8" type="ORF">POTOM_043419</name>
</gene>
<name>A0A8X7YLQ0_POPTO</name>
<feature type="transmembrane region" description="Helical" evidence="6">
    <location>
        <begin position="198"/>
        <end position="215"/>
    </location>
</feature>
<reference evidence="8" key="1">
    <citation type="journal article" date="2020" name="bioRxiv">
        <title>Hybrid origin of Populus tomentosa Carr. identified through genome sequencing and phylogenomic analysis.</title>
        <authorList>
            <person name="An X."/>
            <person name="Gao K."/>
            <person name="Chen Z."/>
            <person name="Li J."/>
            <person name="Yang X."/>
            <person name="Yang X."/>
            <person name="Zhou J."/>
            <person name="Guo T."/>
            <person name="Zhao T."/>
            <person name="Huang S."/>
            <person name="Miao D."/>
            <person name="Khan W.U."/>
            <person name="Rao P."/>
            <person name="Ye M."/>
            <person name="Lei B."/>
            <person name="Liao W."/>
            <person name="Wang J."/>
            <person name="Ji L."/>
            <person name="Li Y."/>
            <person name="Guo B."/>
            <person name="Mustafa N.S."/>
            <person name="Li S."/>
            <person name="Yun Q."/>
            <person name="Keller S.R."/>
            <person name="Mao J."/>
            <person name="Zhang R."/>
            <person name="Strauss S.H."/>
        </authorList>
    </citation>
    <scope>NUCLEOTIDE SEQUENCE</scope>
    <source>
        <strain evidence="8">GM15</strain>
        <tissue evidence="8">Leaf</tissue>
    </source>
</reference>
<dbReference type="EMBL" id="JAAWWB010000024">
    <property type="protein sequence ID" value="KAG6753359.1"/>
    <property type="molecule type" value="Genomic_DNA"/>
</dbReference>
<keyword evidence="3 6" id="KW-1133">Transmembrane helix</keyword>
<dbReference type="InterPro" id="IPR006634">
    <property type="entry name" value="TLC-dom"/>
</dbReference>
<evidence type="ECO:0000256" key="4">
    <source>
        <dbReference type="ARBA" id="ARBA00023136"/>
    </source>
</evidence>
<keyword evidence="9" id="KW-1185">Reference proteome</keyword>
<dbReference type="GO" id="GO:0055088">
    <property type="term" value="P:lipid homeostasis"/>
    <property type="evidence" value="ECO:0007669"/>
    <property type="project" value="TreeGrafter"/>
</dbReference>
<evidence type="ECO:0000256" key="5">
    <source>
        <dbReference type="PROSITE-ProRule" id="PRU00205"/>
    </source>
</evidence>
<dbReference type="PANTHER" id="PTHR13439:SF62">
    <property type="entry name" value="TRANSMEMBRANE PROTEIN 56-LIKE"/>
    <property type="match status" value="1"/>
</dbReference>
<dbReference type="InterPro" id="IPR050846">
    <property type="entry name" value="TLCD"/>
</dbReference>
<dbReference type="Proteomes" id="UP000886885">
    <property type="component" value="Chromosome 12D"/>
</dbReference>
<dbReference type="AlphaFoldDB" id="A0A8X7YLQ0"/>
<dbReference type="Pfam" id="PF03798">
    <property type="entry name" value="TRAM_LAG1_CLN8"/>
    <property type="match status" value="1"/>
</dbReference>
<dbReference type="SMART" id="SM00724">
    <property type="entry name" value="TLC"/>
    <property type="match status" value="1"/>
</dbReference>
<evidence type="ECO:0000259" key="7">
    <source>
        <dbReference type="PROSITE" id="PS50922"/>
    </source>
</evidence>